<comment type="caution">
    <text evidence="1">The sequence shown here is derived from an EMBL/GenBank/DDBJ whole genome shotgun (WGS) entry which is preliminary data.</text>
</comment>
<name>A0A6N8GHD2_9MICC</name>
<organism evidence="1 2">
    <name type="scientific">Kocuria sediminis</name>
    <dbReference type="NCBI Taxonomy" id="1038857"/>
    <lineage>
        <taxon>Bacteria</taxon>
        <taxon>Bacillati</taxon>
        <taxon>Actinomycetota</taxon>
        <taxon>Actinomycetes</taxon>
        <taxon>Micrococcales</taxon>
        <taxon>Micrococcaceae</taxon>
        <taxon>Kocuria</taxon>
    </lineage>
</organism>
<keyword evidence="2" id="KW-1185">Reference proteome</keyword>
<evidence type="ECO:0000313" key="2">
    <source>
        <dbReference type="Proteomes" id="UP000436989"/>
    </source>
</evidence>
<reference evidence="1 2" key="1">
    <citation type="submission" date="2019-12" db="EMBL/GenBank/DDBJ databases">
        <authorList>
            <person name="Shi Y."/>
        </authorList>
    </citation>
    <scope>NUCLEOTIDE SEQUENCE [LARGE SCALE GENOMIC DNA]</scope>
    <source>
        <strain evidence="1 2">JCM 17929</strain>
    </source>
</reference>
<dbReference type="EMBL" id="WOGU01000002">
    <property type="protein sequence ID" value="MUN62119.1"/>
    <property type="molecule type" value="Genomic_DNA"/>
</dbReference>
<proteinExistence type="predicted"/>
<accession>A0A6N8GHD2</accession>
<dbReference type="AlphaFoldDB" id="A0A6N8GHD2"/>
<dbReference type="Proteomes" id="UP000436989">
    <property type="component" value="Unassembled WGS sequence"/>
</dbReference>
<evidence type="ECO:0000313" key="1">
    <source>
        <dbReference type="EMBL" id="MUN62119.1"/>
    </source>
</evidence>
<protein>
    <submittedName>
        <fullName evidence="1">Uncharacterized protein</fullName>
    </submittedName>
</protein>
<gene>
    <name evidence="1" type="ORF">GMA12_02995</name>
</gene>
<sequence>MPFEHASSDSSASKVVSMDTDVLPLGERALRSILDHVTLVGDEAETTYLEVKSSLDLSSKAGVAKVAKFLLGAANRRPHEAARHLHGYAVLVIGAQKGVAPGVPRGVEAHELEDRLRPYLGPQFPAFEFGRIGVDAENEVLFVIAQPPQDGQTIFPCHKSLQGDERRDSLEDGAIYVRGTSNTRPARSGEVLALVERARGGGKPPIELEVEVLGSICRVDRVGEVLEHLHEFEEENFKKQEQPATNAFASTSTFLASSILGGTGPQSAEDREEALDAWRIGKPEHIAKGREHFLGVGLPGAGIRVVSRDRFIGKPHLIVTFHDCELLDHLETDDADYEKVIEPVVRRHDPFGTAIDYSALRPFPRGHPVAWSNRGKDAEVVLTPESFRPNVPWTSDQDDYVILARDPQARSVTVTWVLTEDGNDAVTSGELRVPTASLIDATDLFTAVFLEED</sequence>